<name>A0AAE6ZC89_9BACT</name>
<keyword evidence="1" id="KW-0812">Transmembrane</keyword>
<dbReference type="EMBL" id="CP051205">
    <property type="protein sequence ID" value="QJB30039.1"/>
    <property type="molecule type" value="Genomic_DNA"/>
</dbReference>
<gene>
    <name evidence="3" type="ORF">HF324_01135</name>
    <name evidence="2" type="ORF">HF329_01430</name>
</gene>
<protein>
    <recommendedName>
        <fullName evidence="6">Cytochrome B</fullName>
    </recommendedName>
</protein>
<feature type="transmembrane region" description="Helical" evidence="1">
    <location>
        <begin position="43"/>
        <end position="63"/>
    </location>
</feature>
<keyword evidence="1" id="KW-1133">Transmembrane helix</keyword>
<accession>A0AAE6ZC89</accession>
<dbReference type="KEGG" id="coy:HF329_01430"/>
<dbReference type="Proteomes" id="UP000503144">
    <property type="component" value="Chromosome"/>
</dbReference>
<organism evidence="2 4">
    <name type="scientific">Chitinophaga oryzae</name>
    <dbReference type="NCBI Taxonomy" id="2725414"/>
    <lineage>
        <taxon>Bacteria</taxon>
        <taxon>Pseudomonadati</taxon>
        <taxon>Bacteroidota</taxon>
        <taxon>Chitinophagia</taxon>
        <taxon>Chitinophagales</taxon>
        <taxon>Chitinophagaceae</taxon>
        <taxon>Chitinophaga</taxon>
    </lineage>
</organism>
<dbReference type="AlphaFoldDB" id="A0AAE6ZC89"/>
<evidence type="ECO:0000313" key="3">
    <source>
        <dbReference type="EMBL" id="QJB36536.1"/>
    </source>
</evidence>
<evidence type="ECO:0000256" key="1">
    <source>
        <dbReference type="SAM" id="Phobius"/>
    </source>
</evidence>
<reference evidence="2" key="2">
    <citation type="submission" date="2020-09" db="EMBL/GenBank/DDBJ databases">
        <authorList>
            <person name="Kittiwongwattana C."/>
        </authorList>
    </citation>
    <scope>NUCLEOTIDE SEQUENCE</scope>
    <source>
        <strain evidence="2">1310</strain>
    </source>
</reference>
<evidence type="ECO:0008006" key="6">
    <source>
        <dbReference type="Google" id="ProtNLM"/>
    </source>
</evidence>
<feature type="transmembrane region" description="Helical" evidence="1">
    <location>
        <begin position="87"/>
        <end position="110"/>
    </location>
</feature>
<evidence type="ECO:0000313" key="4">
    <source>
        <dbReference type="Proteomes" id="UP000502421"/>
    </source>
</evidence>
<sequence>MYSMLLFLHSVTRWLLLTGLVYAIGRGVAGWAGRRAFTRQDNLVRHLTATIAHIQLLIGYVLYFQSPLTAYFRAHAKEASMPFEFRFFGWIHVLLMTVAVILLTIGSAAAKRQAADARKFRTMTFWFLLALLLIMAAIPWPFSPLAHRPYIRMF</sequence>
<feature type="transmembrane region" description="Helical" evidence="1">
    <location>
        <begin position="122"/>
        <end position="142"/>
    </location>
</feature>
<keyword evidence="5" id="KW-1185">Reference proteome</keyword>
<evidence type="ECO:0000313" key="5">
    <source>
        <dbReference type="Proteomes" id="UP000503144"/>
    </source>
</evidence>
<proteinExistence type="predicted"/>
<dbReference type="EMBL" id="CP051204">
    <property type="protein sequence ID" value="QJB36536.1"/>
    <property type="molecule type" value="Genomic_DNA"/>
</dbReference>
<feature type="transmembrane region" description="Helical" evidence="1">
    <location>
        <begin position="12"/>
        <end position="31"/>
    </location>
</feature>
<reference evidence="4 5" key="1">
    <citation type="submission" date="2020-04" db="EMBL/GenBank/DDBJ databases">
        <authorList>
            <person name="Kittiwongwattana C."/>
        </authorList>
    </citation>
    <scope>NUCLEOTIDE SEQUENCE [LARGE SCALE GENOMIC DNA]</scope>
    <source>
        <strain evidence="3 5">1303</strain>
        <strain evidence="4">1310</strain>
    </source>
</reference>
<dbReference type="Proteomes" id="UP000502421">
    <property type="component" value="Chromosome"/>
</dbReference>
<evidence type="ECO:0000313" key="2">
    <source>
        <dbReference type="EMBL" id="QJB30039.1"/>
    </source>
</evidence>
<keyword evidence="1" id="KW-0472">Membrane</keyword>
<dbReference type="RefSeq" id="WP_168802325.1">
    <property type="nucleotide sequence ID" value="NZ_CP051204.2"/>
</dbReference>